<dbReference type="GO" id="GO:0043565">
    <property type="term" value="F:sequence-specific DNA binding"/>
    <property type="evidence" value="ECO:0007669"/>
    <property type="project" value="InterPro"/>
</dbReference>
<dbReference type="PANTHER" id="PTHR46354">
    <property type="entry name" value="DOG1 DOMAIN-CONTAINING PROTEIN"/>
    <property type="match status" value="1"/>
</dbReference>
<comment type="caution">
    <text evidence="2">The sequence shown here is derived from an EMBL/GenBank/DDBJ whole genome shotgun (WGS) entry which is preliminary data.</text>
</comment>
<keyword evidence="3" id="KW-1185">Reference proteome</keyword>
<protein>
    <recommendedName>
        <fullName evidence="1">DOG1 domain-containing protein</fullName>
    </recommendedName>
</protein>
<dbReference type="PROSITE" id="PS51806">
    <property type="entry name" value="DOG1"/>
    <property type="match status" value="1"/>
</dbReference>
<dbReference type="InterPro" id="IPR051886">
    <property type="entry name" value="Seed_Dev/Stress_Resp_Reg"/>
</dbReference>
<dbReference type="GO" id="GO:0006351">
    <property type="term" value="P:DNA-templated transcription"/>
    <property type="evidence" value="ECO:0007669"/>
    <property type="project" value="InterPro"/>
</dbReference>
<sequence length="95" mass="10971">MKLQKHELTELLHALNLSSEGHVTDSELTQLLEKLMDHFQDYCDQRSQLARRDAAAYFAPNWCRSLENSGLWVAGCRPSSFIRLVYVLSVGKYRL</sequence>
<evidence type="ECO:0000313" key="2">
    <source>
        <dbReference type="EMBL" id="KAK3027918.1"/>
    </source>
</evidence>
<dbReference type="AlphaFoldDB" id="A0AA88WIS9"/>
<dbReference type="Pfam" id="PF14144">
    <property type="entry name" value="DOG1"/>
    <property type="match status" value="1"/>
</dbReference>
<dbReference type="EMBL" id="JAVXUP010000436">
    <property type="protein sequence ID" value="KAK3027918.1"/>
    <property type="molecule type" value="Genomic_DNA"/>
</dbReference>
<proteinExistence type="predicted"/>
<feature type="domain" description="DOG1" evidence="1">
    <location>
        <begin position="1"/>
        <end position="95"/>
    </location>
</feature>
<name>A0AA88WIS9_9ASTE</name>
<accession>A0AA88WIS9</accession>
<organism evidence="2 3">
    <name type="scientific">Escallonia herrerae</name>
    <dbReference type="NCBI Taxonomy" id="1293975"/>
    <lineage>
        <taxon>Eukaryota</taxon>
        <taxon>Viridiplantae</taxon>
        <taxon>Streptophyta</taxon>
        <taxon>Embryophyta</taxon>
        <taxon>Tracheophyta</taxon>
        <taxon>Spermatophyta</taxon>
        <taxon>Magnoliopsida</taxon>
        <taxon>eudicotyledons</taxon>
        <taxon>Gunneridae</taxon>
        <taxon>Pentapetalae</taxon>
        <taxon>asterids</taxon>
        <taxon>campanulids</taxon>
        <taxon>Escalloniales</taxon>
        <taxon>Escalloniaceae</taxon>
        <taxon>Escallonia</taxon>
    </lineage>
</organism>
<evidence type="ECO:0000259" key="1">
    <source>
        <dbReference type="PROSITE" id="PS51806"/>
    </source>
</evidence>
<dbReference type="Proteomes" id="UP001188597">
    <property type="component" value="Unassembled WGS sequence"/>
</dbReference>
<evidence type="ECO:0000313" key="3">
    <source>
        <dbReference type="Proteomes" id="UP001188597"/>
    </source>
</evidence>
<gene>
    <name evidence="2" type="ORF">RJ639_040601</name>
</gene>
<dbReference type="InterPro" id="IPR025422">
    <property type="entry name" value="TGA_domain"/>
</dbReference>
<reference evidence="2" key="1">
    <citation type="submission" date="2022-12" db="EMBL/GenBank/DDBJ databases">
        <title>Draft genome assemblies for two species of Escallonia (Escalloniales).</title>
        <authorList>
            <person name="Chanderbali A."/>
            <person name="Dervinis C."/>
            <person name="Anghel I."/>
            <person name="Soltis D."/>
            <person name="Soltis P."/>
            <person name="Zapata F."/>
        </authorList>
    </citation>
    <scope>NUCLEOTIDE SEQUENCE</scope>
    <source>
        <strain evidence="2">UCBG64.0493</strain>
        <tissue evidence="2">Leaf</tissue>
    </source>
</reference>
<dbReference type="PANTHER" id="PTHR46354:SF7">
    <property type="entry name" value="PROTEIN DOG1-LIKE 1"/>
    <property type="match status" value="1"/>
</dbReference>